<dbReference type="EMBL" id="HE663493">
    <property type="protein sequence ID" value="CCG06840.1"/>
    <property type="molecule type" value="Genomic_DNA"/>
</dbReference>
<dbReference type="GO" id="GO:0016791">
    <property type="term" value="F:phosphatase activity"/>
    <property type="evidence" value="ECO:0007669"/>
    <property type="project" value="TreeGrafter"/>
</dbReference>
<dbReference type="RefSeq" id="WP_014413480.1">
    <property type="nucleotide sequence ID" value="NC_017059.1"/>
</dbReference>
<sequence>MTEPAATVLSAPGLRRWGLRAKTIALVLGATGLCGVFALVVSHFVIQDIRTDLGVALARENAFLTQQRAQATVGLELALSRRLAESLVLRAWLSDEENPDHRARFFEEGENFRRAFASKSYFVASETSRRFYYSDPDHAPTPAIGYTLQREAPTNAWYFATLAQPDGLWINVDHDKTFDVTNVWINVMVRDAQGRPLGVVGTGISLGRFVEQVLGTSHLSVTTMIVDTQGAVVAHPDPSRMEFDLAGKARAEKTVFSLFASSQDREQLKALMTAAHAKPDSVFTAVLGGETLSRMVAVAAVPSLDWLILASVDPQHRPVLTPRRLLIIGSLAGVLLLSLALATGLGFDRLVLRPLADLSRSLRRVGTGEYDLPPLSSRQDELGELTRAFDGMARQVRAHSDHLEHLVSERTHELMAVHARLSDTHRLLTDSVRYASLIQRAILPDRLLEENCPGSYFVLWRPRDVVGGDFYVYRANQRGCLFGVVDCAGHGVPGACMTMIAHAALEVALRDGPPDDPAGLLARTDAVARSMLPASERDARVATSIDMGLVFVALDTQTLTFAGAHLSLLWSHGGESGEIPGDRRGLNDRKPGHYTNTTLPLVHGRTYYLVTDGLLDQAGGAHGFGFGPSRFRAWMNTHADLALDLQKASLEQTLDAYRGDQGQRDDITVLAFRFESSA</sequence>
<name>H6SMF7_PARPM</name>
<feature type="transmembrane region" description="Helical" evidence="2">
    <location>
        <begin position="24"/>
        <end position="46"/>
    </location>
</feature>
<keyword evidence="2" id="KW-0472">Membrane</keyword>
<feature type="transmembrane region" description="Helical" evidence="2">
    <location>
        <begin position="325"/>
        <end position="347"/>
    </location>
</feature>
<reference evidence="4 5" key="1">
    <citation type="submission" date="2012-02" db="EMBL/GenBank/DDBJ databases">
        <title>Shotgun genome sequence of Phaeospirillum photometricum DSM 122.</title>
        <authorList>
            <person name="Duquesne K."/>
            <person name="Sturgis J."/>
        </authorList>
    </citation>
    <scope>NUCLEOTIDE SEQUENCE [LARGE SCALE GENOMIC DNA]</scope>
    <source>
        <strain evidence="5">DSM122</strain>
    </source>
</reference>
<dbReference type="InterPro" id="IPR036457">
    <property type="entry name" value="PPM-type-like_dom_sf"/>
</dbReference>
<proteinExistence type="predicted"/>
<evidence type="ECO:0000256" key="2">
    <source>
        <dbReference type="SAM" id="Phobius"/>
    </source>
</evidence>
<dbReference type="CDD" id="cd18773">
    <property type="entry name" value="PDC1_HK_sensor"/>
    <property type="match status" value="1"/>
</dbReference>
<dbReference type="GO" id="GO:0007165">
    <property type="term" value="P:signal transduction"/>
    <property type="evidence" value="ECO:0007669"/>
    <property type="project" value="InterPro"/>
</dbReference>
<evidence type="ECO:0000259" key="3">
    <source>
        <dbReference type="PROSITE" id="PS50885"/>
    </source>
</evidence>
<feature type="domain" description="HAMP" evidence="3">
    <location>
        <begin position="349"/>
        <end position="401"/>
    </location>
</feature>
<keyword evidence="2" id="KW-1133">Transmembrane helix</keyword>
<evidence type="ECO:0000313" key="5">
    <source>
        <dbReference type="Proteomes" id="UP000033220"/>
    </source>
</evidence>
<dbReference type="AlphaFoldDB" id="H6SMF7"/>
<keyword evidence="5" id="KW-1185">Reference proteome</keyword>
<dbReference type="InterPro" id="IPR001932">
    <property type="entry name" value="PPM-type_phosphatase-like_dom"/>
</dbReference>
<keyword evidence="1" id="KW-0378">Hydrolase</keyword>
<gene>
    <name evidence="4" type="ORF">RSPPHO_00214</name>
</gene>
<protein>
    <submittedName>
        <fullName evidence="4">Serine phosphatase RsbU</fullName>
    </submittedName>
</protein>
<dbReference type="KEGG" id="rpm:RSPPHO_00214"/>
<dbReference type="Pfam" id="PF07228">
    <property type="entry name" value="SpoIIE"/>
    <property type="match status" value="1"/>
</dbReference>
<dbReference type="SMART" id="SM00331">
    <property type="entry name" value="PP2C_SIG"/>
    <property type="match status" value="1"/>
</dbReference>
<dbReference type="Gene3D" id="6.10.340.10">
    <property type="match status" value="1"/>
</dbReference>
<dbReference type="SMART" id="SM00304">
    <property type="entry name" value="HAMP"/>
    <property type="match status" value="1"/>
</dbReference>
<dbReference type="PROSITE" id="PS50885">
    <property type="entry name" value="HAMP"/>
    <property type="match status" value="1"/>
</dbReference>
<dbReference type="OrthoDB" id="5496380at2"/>
<dbReference type="Gene3D" id="3.60.40.10">
    <property type="entry name" value="PPM-type phosphatase domain"/>
    <property type="match status" value="1"/>
</dbReference>
<evidence type="ECO:0000256" key="1">
    <source>
        <dbReference type="ARBA" id="ARBA00022801"/>
    </source>
</evidence>
<dbReference type="PANTHER" id="PTHR43156">
    <property type="entry name" value="STAGE II SPORULATION PROTEIN E-RELATED"/>
    <property type="match status" value="1"/>
</dbReference>
<dbReference type="InterPro" id="IPR003660">
    <property type="entry name" value="HAMP_dom"/>
</dbReference>
<dbReference type="CDD" id="cd06225">
    <property type="entry name" value="HAMP"/>
    <property type="match status" value="1"/>
</dbReference>
<dbReference type="Proteomes" id="UP000033220">
    <property type="component" value="Chromosome DSM 122"/>
</dbReference>
<dbReference type="eggNOG" id="COG2208">
    <property type="taxonomic scope" value="Bacteria"/>
</dbReference>
<dbReference type="STRING" id="1150469.RSPPHO_00214"/>
<dbReference type="eggNOG" id="COG2770">
    <property type="taxonomic scope" value="Bacteria"/>
</dbReference>
<dbReference type="Pfam" id="PF00672">
    <property type="entry name" value="HAMP"/>
    <property type="match status" value="1"/>
</dbReference>
<organism evidence="4 5">
    <name type="scientific">Pararhodospirillum photometricum DSM 122</name>
    <dbReference type="NCBI Taxonomy" id="1150469"/>
    <lineage>
        <taxon>Bacteria</taxon>
        <taxon>Pseudomonadati</taxon>
        <taxon>Pseudomonadota</taxon>
        <taxon>Alphaproteobacteria</taxon>
        <taxon>Rhodospirillales</taxon>
        <taxon>Rhodospirillaceae</taxon>
        <taxon>Pararhodospirillum</taxon>
    </lineage>
</organism>
<dbReference type="GO" id="GO:0016020">
    <property type="term" value="C:membrane"/>
    <property type="evidence" value="ECO:0007669"/>
    <property type="project" value="InterPro"/>
</dbReference>
<dbReference type="HOGENOM" id="CLU_026432_0_0_5"/>
<dbReference type="Gene3D" id="3.30.450.20">
    <property type="entry name" value="PAS domain"/>
    <property type="match status" value="1"/>
</dbReference>
<dbReference type="PANTHER" id="PTHR43156:SF9">
    <property type="entry name" value="HAMP DOMAIN-CONTAINING PROTEIN"/>
    <property type="match status" value="1"/>
</dbReference>
<dbReference type="PATRIC" id="fig|1150469.3.peg.264"/>
<evidence type="ECO:0000313" key="4">
    <source>
        <dbReference type="EMBL" id="CCG06840.1"/>
    </source>
</evidence>
<dbReference type="InterPro" id="IPR052016">
    <property type="entry name" value="Bact_Sigma-Reg"/>
</dbReference>
<dbReference type="NCBIfam" id="NF038263">
    <property type="entry name" value="prot_phos_SiaA"/>
    <property type="match status" value="1"/>
</dbReference>
<accession>H6SMF7</accession>
<dbReference type="SUPFAM" id="SSF158472">
    <property type="entry name" value="HAMP domain-like"/>
    <property type="match status" value="1"/>
</dbReference>
<keyword evidence="2" id="KW-0812">Transmembrane</keyword>